<dbReference type="SUPFAM" id="SSF58104">
    <property type="entry name" value="Methyl-accepting chemotaxis protein (MCP) signaling domain"/>
    <property type="match status" value="1"/>
</dbReference>
<dbReference type="AlphaFoldDB" id="A0A109MZE0"/>
<feature type="transmembrane region" description="Helical" evidence="5">
    <location>
        <begin position="477"/>
        <end position="497"/>
    </location>
</feature>
<gene>
    <name evidence="7" type="ORF">AS888_17895</name>
</gene>
<dbReference type="NCBIfam" id="TIGR03061">
    <property type="entry name" value="pip_yhgE_Nterm"/>
    <property type="match status" value="1"/>
</dbReference>
<comment type="caution">
    <text evidence="7">The sequence shown here is derived from an EMBL/GenBank/DDBJ whole genome shotgun (WGS) entry which is preliminary data.</text>
</comment>
<evidence type="ECO:0000313" key="7">
    <source>
        <dbReference type="EMBL" id="KWW20648.1"/>
    </source>
</evidence>
<evidence type="ECO:0000259" key="6">
    <source>
        <dbReference type="Pfam" id="PF12698"/>
    </source>
</evidence>
<dbReference type="Proteomes" id="UP000064189">
    <property type="component" value="Unassembled WGS sequence"/>
</dbReference>
<dbReference type="PANTHER" id="PTHR43077:SF5">
    <property type="entry name" value="PHAGE INFECTION PROTEIN"/>
    <property type="match status" value="1"/>
</dbReference>
<dbReference type="EMBL" id="LNNH01000014">
    <property type="protein sequence ID" value="KWW20648.1"/>
    <property type="molecule type" value="Genomic_DNA"/>
</dbReference>
<organism evidence="7 8">
    <name type="scientific">Peribacillus simplex</name>
    <dbReference type="NCBI Taxonomy" id="1478"/>
    <lineage>
        <taxon>Bacteria</taxon>
        <taxon>Bacillati</taxon>
        <taxon>Bacillota</taxon>
        <taxon>Bacilli</taxon>
        <taxon>Bacillales</taxon>
        <taxon>Bacillaceae</taxon>
        <taxon>Peribacillus</taxon>
    </lineage>
</organism>
<dbReference type="InterPro" id="IPR017500">
    <property type="entry name" value="Phage_infect_YhgE_N"/>
</dbReference>
<dbReference type="InterPro" id="IPR013525">
    <property type="entry name" value="ABC2_TM"/>
</dbReference>
<dbReference type="GO" id="GO:0016020">
    <property type="term" value="C:membrane"/>
    <property type="evidence" value="ECO:0007669"/>
    <property type="project" value="UniProtKB-SubCell"/>
</dbReference>
<keyword evidence="8" id="KW-1185">Reference proteome</keyword>
<dbReference type="InterPro" id="IPR051328">
    <property type="entry name" value="T7SS_ABC-Transporter"/>
</dbReference>
<dbReference type="Gene3D" id="1.10.287.950">
    <property type="entry name" value="Methyl-accepting chemotaxis protein"/>
    <property type="match status" value="2"/>
</dbReference>
<dbReference type="NCBIfam" id="TIGR03062">
    <property type="entry name" value="pip_yhgE_Cterm"/>
    <property type="match status" value="1"/>
</dbReference>
<feature type="transmembrane region" description="Helical" evidence="5">
    <location>
        <begin position="631"/>
        <end position="651"/>
    </location>
</feature>
<accession>A0A109MZE0</accession>
<keyword evidence="3 5" id="KW-1133">Transmembrane helix</keyword>
<proteinExistence type="predicted"/>
<evidence type="ECO:0000256" key="1">
    <source>
        <dbReference type="ARBA" id="ARBA00004141"/>
    </source>
</evidence>
<dbReference type="GO" id="GO:0140359">
    <property type="term" value="F:ABC-type transporter activity"/>
    <property type="evidence" value="ECO:0007669"/>
    <property type="project" value="InterPro"/>
</dbReference>
<evidence type="ECO:0000256" key="2">
    <source>
        <dbReference type="ARBA" id="ARBA00022692"/>
    </source>
</evidence>
<feature type="transmembrane region" description="Helical" evidence="5">
    <location>
        <begin position="518"/>
        <end position="542"/>
    </location>
</feature>
<dbReference type="PANTHER" id="PTHR43077">
    <property type="entry name" value="TRANSPORT PERMEASE YVFS-RELATED"/>
    <property type="match status" value="1"/>
</dbReference>
<name>A0A109MZE0_9BACI</name>
<sequence length="667" mass="71399">MKGIQLVLHDIKAMWMHKHGRIALIFLLVVPLIYSGFFLAGYWNPYGQLDQLPVAVVNHDKGAMMDDKPVEAGEDFVKELKKQKELDFHFISQKAADTGLKKGTYYMVVTIPKDFSKNVTTLMDEKPETAKLLYTVNPGKNFVASQISTTAVEKMTTKINASITKVYSEGILSKFQDVSKGLADAGDGAEKLHQGTVAAKSGSEKLSDGIQALNSGAEKLQSGSNELVDGQDALANGADGISDGSQSLYSGMKQLSTGHQSLENGMKDLNRGVKNWSAGNEKLSQGQDQAAETANTLKKQLAEYGKSHPDAIKDQDFKQILALSDGLSKAAATLQSGQKQLGEGAAKVADGQDAIQAGMKTFGDKMTLVQSGAKQLHDGSVDFASGFSQWSNGFTSLQGGIDSLASGSNRLARGTMDLQDGLASLETGSKQLSTKLNDAADKTASLQYDDSTTTMFSEPVELVQSNLSEVPNYGTGIAPYFLSLAFYVGGIMASNILPLGRRQNLKVTGTVHFTNKLGLVYVIGLIQALLVDAVVLLGFHLHVASVPVFILSSIIVSFTFMTFILMLVTVFGVVGKFAAVTLLVFQLATCGGTFPGELGMSLLTQIGQFLPMAHSLQELQEVISLGGWENLQTQIVILLAYLVIAAVIGWITSHIQHAKPAHDEVTS</sequence>
<dbReference type="InterPro" id="IPR023908">
    <property type="entry name" value="xxxLxxG_rpt"/>
</dbReference>
<dbReference type="SUPFAM" id="SSF101967">
    <property type="entry name" value="Adhesin YadA, collagen-binding domain"/>
    <property type="match status" value="1"/>
</dbReference>
<feature type="transmembrane region" description="Helical" evidence="5">
    <location>
        <begin position="548"/>
        <end position="570"/>
    </location>
</feature>
<dbReference type="Gene3D" id="3.40.1710.10">
    <property type="entry name" value="abc type-2 transporter like domain"/>
    <property type="match status" value="1"/>
</dbReference>
<evidence type="ECO:0000256" key="5">
    <source>
        <dbReference type="SAM" id="Phobius"/>
    </source>
</evidence>
<dbReference type="InterPro" id="IPR017501">
    <property type="entry name" value="Phage_infect_YhgE_C"/>
</dbReference>
<dbReference type="Pfam" id="PF12698">
    <property type="entry name" value="ABC2_membrane_3"/>
    <property type="match status" value="1"/>
</dbReference>
<dbReference type="RefSeq" id="WP_061141872.1">
    <property type="nucleotide sequence ID" value="NZ_LNNH01000014.1"/>
</dbReference>
<dbReference type="InterPro" id="IPR011049">
    <property type="entry name" value="Serralysin-like_metalloprot_C"/>
</dbReference>
<comment type="subcellular location">
    <subcellularLocation>
        <location evidence="1">Membrane</location>
        <topology evidence="1">Multi-pass membrane protein</topology>
    </subcellularLocation>
</comment>
<dbReference type="NCBIfam" id="TIGR03057">
    <property type="entry name" value="xxxLxxG_by_4"/>
    <property type="match status" value="1"/>
</dbReference>
<keyword evidence="2 5" id="KW-0812">Transmembrane</keyword>
<feature type="domain" description="ABC-2 type transporter transmembrane" evidence="6">
    <location>
        <begin position="24"/>
        <end position="165"/>
    </location>
</feature>
<evidence type="ECO:0000313" key="8">
    <source>
        <dbReference type="Proteomes" id="UP000064189"/>
    </source>
</evidence>
<keyword evidence="4 5" id="KW-0472">Membrane</keyword>
<feature type="transmembrane region" description="Helical" evidence="5">
    <location>
        <begin position="577"/>
        <end position="594"/>
    </location>
</feature>
<protein>
    <submittedName>
        <fullName evidence="7">Phage infection protein</fullName>
    </submittedName>
</protein>
<reference evidence="7 8" key="1">
    <citation type="submission" date="2015-11" db="EMBL/GenBank/DDBJ databases">
        <title>Genome Sequence of Bacillus simplex strain VanAntwerpen2.</title>
        <authorList>
            <person name="Couger M.B."/>
        </authorList>
    </citation>
    <scope>NUCLEOTIDE SEQUENCE [LARGE SCALE GENOMIC DNA]</scope>
    <source>
        <strain evidence="7 8">VanAntwerpen02</strain>
    </source>
</reference>
<evidence type="ECO:0000256" key="4">
    <source>
        <dbReference type="ARBA" id="ARBA00023136"/>
    </source>
</evidence>
<evidence type="ECO:0000256" key="3">
    <source>
        <dbReference type="ARBA" id="ARBA00022989"/>
    </source>
</evidence>
<feature type="transmembrane region" description="Helical" evidence="5">
    <location>
        <begin position="21"/>
        <end position="43"/>
    </location>
</feature>